<feature type="domain" description="V-type proton ATPase subunit S1/VOA1 transmembrane" evidence="9">
    <location>
        <begin position="413"/>
        <end position="451"/>
    </location>
</feature>
<evidence type="ECO:0000259" key="8">
    <source>
        <dbReference type="Pfam" id="PF05827"/>
    </source>
</evidence>
<dbReference type="Gene3D" id="2.40.160.110">
    <property type="match status" value="1"/>
</dbReference>
<dbReference type="OrthoDB" id="9985059at2759"/>
<sequence length="463" mass="51098">MAVLWVSDKPGAMEFLLILLSILCTGSCSGQVPLVLWSSEGYPLPQQNPPPAGHIVSTGQLDSYLSSALSTAPQNTLVFLQDQLSVDDFTVYGGVFDNKQDSAFPHLESALQASSSPLVLPALSWEGSSSILPLLQKHLGTPPLYLDPSSLEQLSLNASVAALLVIRLPYSPGSDPMSPKEALRGNDAVIGQVLDIMKTQAVPYTAIYTALKPSREAQEMSMGVQSVGRTLLQTPSSSYAPVRYPNDSACILMWAENLSVFQERDQKWTRFELGPMTFGAGATVTFDGSSCNTTRSRLVLNYQNVLGHQTFRLIFSMSRSFYKVSARDWFTLDHVELEYETQRLVFNGSRNIYAPAEYSYRCESVTSYLYALLVPSDPKDPLSSQWRVSFEDFQIQGFSVSGNNFAYASDCASFFTPAIWMGLLTSLLMLLILTYGLHMITQLRTMDRFDDPKGPSISVPQNE</sequence>
<evidence type="ECO:0000259" key="9">
    <source>
        <dbReference type="Pfam" id="PF20520"/>
    </source>
</evidence>
<evidence type="ECO:0000256" key="1">
    <source>
        <dbReference type="ARBA" id="ARBA00004167"/>
    </source>
</evidence>
<keyword evidence="4 6" id="KW-1133">Transmembrane helix</keyword>
<protein>
    <submittedName>
        <fullName evidence="10">Uncharacterized protein</fullName>
    </submittedName>
</protein>
<dbReference type="InterPro" id="IPR008388">
    <property type="entry name" value="Ac45_acc_su"/>
</dbReference>
<dbReference type="Pfam" id="PF05827">
    <property type="entry name" value="VAS1_LD"/>
    <property type="match status" value="1"/>
</dbReference>
<dbReference type="GO" id="GO:0033176">
    <property type="term" value="C:proton-transporting V-type ATPase complex"/>
    <property type="evidence" value="ECO:0007669"/>
    <property type="project" value="TreeGrafter"/>
</dbReference>
<dbReference type="GO" id="GO:0012505">
    <property type="term" value="C:endomembrane system"/>
    <property type="evidence" value="ECO:0007669"/>
    <property type="project" value="UniProtKB-ARBA"/>
</dbReference>
<dbReference type="AlphaFoldDB" id="A0A8T3DBC5"/>
<keyword evidence="5 6" id="KW-0472">Membrane</keyword>
<dbReference type="Proteomes" id="UP000829720">
    <property type="component" value="Unassembled WGS sequence"/>
</dbReference>
<dbReference type="PANTHER" id="PTHR12471:SF2">
    <property type="entry name" value="V-TYPE PROTON ATPASE SUBUNIT S1"/>
    <property type="match status" value="1"/>
</dbReference>
<evidence type="ECO:0000313" key="10">
    <source>
        <dbReference type="EMBL" id="KAI1892158.1"/>
    </source>
</evidence>
<keyword evidence="3 6" id="KW-0812">Transmembrane</keyword>
<gene>
    <name evidence="10" type="ORF">AGOR_G00130390</name>
</gene>
<dbReference type="GO" id="GO:0001671">
    <property type="term" value="F:ATPase activator activity"/>
    <property type="evidence" value="ECO:0007669"/>
    <property type="project" value="TreeGrafter"/>
</dbReference>
<organism evidence="10 11">
    <name type="scientific">Albula goreensis</name>
    <dbReference type="NCBI Taxonomy" id="1534307"/>
    <lineage>
        <taxon>Eukaryota</taxon>
        <taxon>Metazoa</taxon>
        <taxon>Chordata</taxon>
        <taxon>Craniata</taxon>
        <taxon>Vertebrata</taxon>
        <taxon>Euteleostomi</taxon>
        <taxon>Actinopterygii</taxon>
        <taxon>Neopterygii</taxon>
        <taxon>Teleostei</taxon>
        <taxon>Albuliformes</taxon>
        <taxon>Albulidae</taxon>
        <taxon>Albula</taxon>
    </lineage>
</organism>
<reference evidence="10" key="1">
    <citation type="submission" date="2021-01" db="EMBL/GenBank/DDBJ databases">
        <authorList>
            <person name="Zahm M."/>
            <person name="Roques C."/>
            <person name="Cabau C."/>
            <person name="Klopp C."/>
            <person name="Donnadieu C."/>
            <person name="Jouanno E."/>
            <person name="Lampietro C."/>
            <person name="Louis A."/>
            <person name="Herpin A."/>
            <person name="Echchiki A."/>
            <person name="Berthelot C."/>
            <person name="Parey E."/>
            <person name="Roest-Crollius H."/>
            <person name="Braasch I."/>
            <person name="Postlethwait J."/>
            <person name="Bobe J."/>
            <person name="Montfort J."/>
            <person name="Bouchez O."/>
            <person name="Begum T."/>
            <person name="Mejri S."/>
            <person name="Adams A."/>
            <person name="Chen W.-J."/>
            <person name="Guiguen Y."/>
        </authorList>
    </citation>
    <scope>NUCLEOTIDE SEQUENCE</scope>
    <source>
        <tissue evidence="10">Blood</tissue>
    </source>
</reference>
<evidence type="ECO:0000256" key="3">
    <source>
        <dbReference type="ARBA" id="ARBA00022692"/>
    </source>
</evidence>
<dbReference type="InterPro" id="IPR046755">
    <property type="entry name" value="VAS1_LD"/>
</dbReference>
<proteinExistence type="inferred from homology"/>
<feature type="chain" id="PRO_5035841721" evidence="7">
    <location>
        <begin position="31"/>
        <end position="463"/>
    </location>
</feature>
<evidence type="ECO:0000256" key="2">
    <source>
        <dbReference type="ARBA" id="ARBA00009037"/>
    </source>
</evidence>
<evidence type="ECO:0000256" key="4">
    <source>
        <dbReference type="ARBA" id="ARBA00022989"/>
    </source>
</evidence>
<feature type="signal peptide" evidence="7">
    <location>
        <begin position="1"/>
        <end position="30"/>
    </location>
</feature>
<comment type="similarity">
    <text evidence="2">Belongs to the vacuolar ATPase subunit S1 family.</text>
</comment>
<comment type="caution">
    <text evidence="10">The sequence shown here is derived from an EMBL/GenBank/DDBJ whole genome shotgun (WGS) entry which is preliminary data.</text>
</comment>
<comment type="subcellular location">
    <subcellularLocation>
        <location evidence="1">Membrane</location>
        <topology evidence="1">Single-pass membrane protein</topology>
    </subcellularLocation>
</comment>
<keyword evidence="11" id="KW-1185">Reference proteome</keyword>
<feature type="domain" description="V-type proton ATPase subunit S1 luminal" evidence="8">
    <location>
        <begin position="249"/>
        <end position="398"/>
    </location>
</feature>
<dbReference type="InterPro" id="IPR046756">
    <property type="entry name" value="VAS1/VOA1_TM"/>
</dbReference>
<dbReference type="GO" id="GO:0030641">
    <property type="term" value="P:regulation of cellular pH"/>
    <property type="evidence" value="ECO:0007669"/>
    <property type="project" value="TreeGrafter"/>
</dbReference>
<dbReference type="EMBL" id="JAERUA010000012">
    <property type="protein sequence ID" value="KAI1892158.1"/>
    <property type="molecule type" value="Genomic_DNA"/>
</dbReference>
<dbReference type="FunFam" id="2.40.160.110:FF:000003">
    <property type="entry name" value="ATPase H+ transporting accessory protein 1"/>
    <property type="match status" value="1"/>
</dbReference>
<dbReference type="GO" id="GO:0030659">
    <property type="term" value="C:cytoplasmic vesicle membrane"/>
    <property type="evidence" value="ECO:0007669"/>
    <property type="project" value="UniProtKB-ARBA"/>
</dbReference>
<evidence type="ECO:0000313" key="11">
    <source>
        <dbReference type="Proteomes" id="UP000829720"/>
    </source>
</evidence>
<dbReference type="GO" id="GO:0098588">
    <property type="term" value="C:bounding membrane of organelle"/>
    <property type="evidence" value="ECO:0007669"/>
    <property type="project" value="UniProtKB-ARBA"/>
</dbReference>
<dbReference type="Pfam" id="PF20520">
    <property type="entry name" value="Ac45-VOA1_TM"/>
    <property type="match status" value="1"/>
</dbReference>
<evidence type="ECO:0000256" key="6">
    <source>
        <dbReference type="SAM" id="Phobius"/>
    </source>
</evidence>
<name>A0A8T3DBC5_9TELE</name>
<evidence type="ECO:0000256" key="7">
    <source>
        <dbReference type="SAM" id="SignalP"/>
    </source>
</evidence>
<keyword evidence="7" id="KW-0732">Signal</keyword>
<dbReference type="PANTHER" id="PTHR12471">
    <property type="entry name" value="VACUOLAR ATP SYNTHASE SUBUNIT S1"/>
    <property type="match status" value="1"/>
</dbReference>
<evidence type="ECO:0000256" key="5">
    <source>
        <dbReference type="ARBA" id="ARBA00023136"/>
    </source>
</evidence>
<feature type="transmembrane region" description="Helical" evidence="6">
    <location>
        <begin position="418"/>
        <end position="438"/>
    </location>
</feature>
<accession>A0A8T3DBC5</accession>